<evidence type="ECO:0000256" key="7">
    <source>
        <dbReference type="ARBA" id="ARBA00024202"/>
    </source>
</evidence>
<dbReference type="InterPro" id="IPR045621">
    <property type="entry name" value="BPD_transp_1_N"/>
</dbReference>
<dbReference type="InterPro" id="IPR000515">
    <property type="entry name" value="MetI-like"/>
</dbReference>
<dbReference type="SUPFAM" id="SSF161098">
    <property type="entry name" value="MetI-like"/>
    <property type="match status" value="1"/>
</dbReference>
<evidence type="ECO:0000313" key="11">
    <source>
        <dbReference type="Proteomes" id="UP000050356"/>
    </source>
</evidence>
<evidence type="ECO:0000256" key="5">
    <source>
        <dbReference type="ARBA" id="ARBA00022989"/>
    </source>
</evidence>
<reference evidence="10 11" key="1">
    <citation type="submission" date="2015-09" db="EMBL/GenBank/DDBJ databases">
        <title>Genome announcement of multiple Pseudomonas syringae strains.</title>
        <authorList>
            <person name="Thakur S."/>
            <person name="Wang P.W."/>
            <person name="Gong Y."/>
            <person name="Weir B.S."/>
            <person name="Guttman D.S."/>
        </authorList>
    </citation>
    <scope>NUCLEOTIDE SEQUENCE [LARGE SCALE GENOMIC DNA]</scope>
    <source>
        <strain evidence="10 11">ICMP17524</strain>
    </source>
</reference>
<dbReference type="Proteomes" id="UP000050356">
    <property type="component" value="Unassembled WGS sequence"/>
</dbReference>
<dbReference type="PANTHER" id="PTHR43163">
    <property type="entry name" value="DIPEPTIDE TRANSPORT SYSTEM PERMEASE PROTEIN DPPB-RELATED"/>
    <property type="match status" value="1"/>
</dbReference>
<organism evidence="10 11">
    <name type="scientific">Pseudomonas syringae pv. cerasicola</name>
    <dbReference type="NCBI Taxonomy" id="264451"/>
    <lineage>
        <taxon>Bacteria</taxon>
        <taxon>Pseudomonadati</taxon>
        <taxon>Pseudomonadota</taxon>
        <taxon>Gammaproteobacteria</taxon>
        <taxon>Pseudomonadales</taxon>
        <taxon>Pseudomonadaceae</taxon>
        <taxon>Pseudomonas</taxon>
        <taxon>Pseudomonas syringae</taxon>
    </lineage>
</organism>
<gene>
    <name evidence="10" type="ORF">ALO50_04975</name>
</gene>
<dbReference type="FunFam" id="1.10.3720.10:FF:000107">
    <property type="entry name" value="Nickel ABC transporter, permease protein"/>
    <property type="match status" value="1"/>
</dbReference>
<dbReference type="Gene3D" id="1.10.3720.10">
    <property type="entry name" value="MetI-like"/>
    <property type="match status" value="1"/>
</dbReference>
<evidence type="ECO:0000256" key="1">
    <source>
        <dbReference type="ARBA" id="ARBA00004651"/>
    </source>
</evidence>
<evidence type="ECO:0000256" key="4">
    <source>
        <dbReference type="ARBA" id="ARBA00022692"/>
    </source>
</evidence>
<evidence type="ECO:0000256" key="3">
    <source>
        <dbReference type="ARBA" id="ARBA00022475"/>
    </source>
</evidence>
<dbReference type="PROSITE" id="PS50928">
    <property type="entry name" value="ABC_TM1"/>
    <property type="match status" value="1"/>
</dbReference>
<feature type="transmembrane region" description="Helical" evidence="8">
    <location>
        <begin position="21"/>
        <end position="47"/>
    </location>
</feature>
<feature type="transmembrane region" description="Helical" evidence="8">
    <location>
        <begin position="193"/>
        <end position="214"/>
    </location>
</feature>
<dbReference type="GO" id="GO:0005886">
    <property type="term" value="C:plasma membrane"/>
    <property type="evidence" value="ECO:0007669"/>
    <property type="project" value="UniProtKB-SubCell"/>
</dbReference>
<dbReference type="CDD" id="cd06261">
    <property type="entry name" value="TM_PBP2"/>
    <property type="match status" value="1"/>
</dbReference>
<evidence type="ECO:0000256" key="2">
    <source>
        <dbReference type="ARBA" id="ARBA00022448"/>
    </source>
</evidence>
<feature type="transmembrane region" description="Helical" evidence="8">
    <location>
        <begin position="122"/>
        <end position="146"/>
    </location>
</feature>
<keyword evidence="6 8" id="KW-0472">Membrane</keyword>
<evidence type="ECO:0000259" key="9">
    <source>
        <dbReference type="PROSITE" id="PS50928"/>
    </source>
</evidence>
<dbReference type="PATRIC" id="fig|264451.4.peg.4889"/>
<keyword evidence="2 8" id="KW-0813">Transport</keyword>
<dbReference type="InterPro" id="IPR035906">
    <property type="entry name" value="MetI-like_sf"/>
</dbReference>
<comment type="similarity">
    <text evidence="7">Belongs to the binding-protein-dependent transport system permease family. OppBC subfamily.</text>
</comment>
<keyword evidence="3" id="KW-1003">Cell membrane</keyword>
<comment type="caution">
    <text evidence="10">The sequence shown here is derived from an EMBL/GenBank/DDBJ whole genome shotgun (WGS) entry which is preliminary data.</text>
</comment>
<keyword evidence="5 8" id="KW-1133">Transmembrane helix</keyword>
<dbReference type="AlphaFoldDB" id="A0A0P9NQN9"/>
<accession>A0A0P9NQN9</accession>
<comment type="subcellular location">
    <subcellularLocation>
        <location evidence="1 8">Cell membrane</location>
        <topology evidence="1 8">Multi-pass membrane protein</topology>
    </subcellularLocation>
</comment>
<protein>
    <submittedName>
        <fullName evidence="10">Nickel ABC transporter, permease protein</fullName>
    </submittedName>
</protein>
<feature type="transmembrane region" description="Helical" evidence="8">
    <location>
        <begin position="167"/>
        <end position="187"/>
    </location>
</feature>
<proteinExistence type="inferred from homology"/>
<evidence type="ECO:0000256" key="6">
    <source>
        <dbReference type="ARBA" id="ARBA00023136"/>
    </source>
</evidence>
<sequence length="333" mass="35972">MDGGRLCAVQRHRDRSAMSRYILSRIAQALLVLWGAYSITYFILYLLPGDTLSIMLSASGVEIDSLSAQDLAQAKLYYGLDRGVFEQYVDLLWGAVQGNFGNSLTLNRPVSELLVERLPQTLSLAGLAIVLSLIGGVGLAYLTAYVRWQPLKVVLSRLPSLGFSVPVFWMGLLFIQLFAFSLGWFPATGNQGFSSLILPAVTLAIPSAAVYAQVLQRGFQGVWKEPYIITAYAKGLTRAQVQARHAFKNAALPLLTLIGLQVGNTVSGAVLVETIFARSGVGRLAQEAALRQDIPVVLAIVAVSAAAFVVVNLIVDLLYPALDPRIAHTPKVS</sequence>
<dbReference type="Pfam" id="PF00528">
    <property type="entry name" value="BPD_transp_1"/>
    <property type="match status" value="1"/>
</dbReference>
<evidence type="ECO:0000313" key="10">
    <source>
        <dbReference type="EMBL" id="KPW99531.1"/>
    </source>
</evidence>
<dbReference type="PANTHER" id="PTHR43163:SF6">
    <property type="entry name" value="DIPEPTIDE TRANSPORT SYSTEM PERMEASE PROTEIN DPPB-RELATED"/>
    <property type="match status" value="1"/>
</dbReference>
<dbReference type="EMBL" id="LJQA01000137">
    <property type="protein sequence ID" value="KPW99531.1"/>
    <property type="molecule type" value="Genomic_DNA"/>
</dbReference>
<feature type="domain" description="ABC transmembrane type-1" evidence="9">
    <location>
        <begin position="118"/>
        <end position="319"/>
    </location>
</feature>
<dbReference type="GO" id="GO:0055085">
    <property type="term" value="P:transmembrane transport"/>
    <property type="evidence" value="ECO:0007669"/>
    <property type="project" value="InterPro"/>
</dbReference>
<feature type="transmembrane region" description="Helical" evidence="8">
    <location>
        <begin position="296"/>
        <end position="319"/>
    </location>
</feature>
<keyword evidence="4 8" id="KW-0812">Transmembrane</keyword>
<dbReference type="Pfam" id="PF19300">
    <property type="entry name" value="BPD_transp_1_N"/>
    <property type="match status" value="1"/>
</dbReference>
<name>A0A0P9NQN9_PSESX</name>
<evidence type="ECO:0000256" key="8">
    <source>
        <dbReference type="RuleBase" id="RU363032"/>
    </source>
</evidence>